<evidence type="ECO:0000256" key="8">
    <source>
        <dbReference type="ARBA" id="ARBA00022833"/>
    </source>
</evidence>
<dbReference type="PANTHER" id="PTHR30616">
    <property type="entry name" value="UNCHARACTERIZED PROTEIN YFIH"/>
    <property type="match status" value="1"/>
</dbReference>
<evidence type="ECO:0000256" key="1">
    <source>
        <dbReference type="ARBA" id="ARBA00000553"/>
    </source>
</evidence>
<comment type="function">
    <text evidence="3">Purine nucleoside enzyme that catalyzes the phosphorolysis of adenosine and inosine nucleosides, yielding D-ribose 1-phosphate and the respective free bases, adenine and hypoxanthine. Also catalyzes the phosphorolysis of S-methyl-5'-thioadenosine into adenine and S-methyl-5-thio-alpha-D-ribose 1-phosphate. Also has adenosine deaminase activity.</text>
</comment>
<evidence type="ECO:0000256" key="11">
    <source>
        <dbReference type="ARBA" id="ARBA00049893"/>
    </source>
</evidence>
<evidence type="ECO:0000313" key="13">
    <source>
        <dbReference type="EMBL" id="MDQ0231257.1"/>
    </source>
</evidence>
<dbReference type="Gene3D" id="3.60.140.10">
    <property type="entry name" value="CNF1/YfiH-like putative cysteine hydrolases"/>
    <property type="match status" value="1"/>
</dbReference>
<protein>
    <recommendedName>
        <fullName evidence="12">Purine nucleoside phosphorylase</fullName>
    </recommendedName>
</protein>
<evidence type="ECO:0000313" key="14">
    <source>
        <dbReference type="Proteomes" id="UP001234495"/>
    </source>
</evidence>
<dbReference type="InterPro" id="IPR011324">
    <property type="entry name" value="Cytotoxic_necrot_fac-like_cat"/>
</dbReference>
<proteinExistence type="inferred from homology"/>
<keyword evidence="5" id="KW-0808">Transferase</keyword>
<dbReference type="CDD" id="cd16833">
    <property type="entry name" value="YfiH"/>
    <property type="match status" value="1"/>
</dbReference>
<dbReference type="InterPro" id="IPR003730">
    <property type="entry name" value="Cu_polyphenol_OxRdtase"/>
</dbReference>
<evidence type="ECO:0000256" key="3">
    <source>
        <dbReference type="ARBA" id="ARBA00003215"/>
    </source>
</evidence>
<name>A0ABT9ZG60_9BACI</name>
<comment type="catalytic activity">
    <reaction evidence="9">
        <text>adenosine + H2O + H(+) = inosine + NH4(+)</text>
        <dbReference type="Rhea" id="RHEA:24408"/>
        <dbReference type="ChEBI" id="CHEBI:15377"/>
        <dbReference type="ChEBI" id="CHEBI:15378"/>
        <dbReference type="ChEBI" id="CHEBI:16335"/>
        <dbReference type="ChEBI" id="CHEBI:17596"/>
        <dbReference type="ChEBI" id="CHEBI:28938"/>
        <dbReference type="EC" id="3.5.4.4"/>
    </reaction>
    <physiologicalReaction direction="left-to-right" evidence="9">
        <dbReference type="Rhea" id="RHEA:24409"/>
    </physiologicalReaction>
</comment>
<dbReference type="PANTHER" id="PTHR30616:SF2">
    <property type="entry name" value="PURINE NUCLEOSIDE PHOSPHORYLASE LACC1"/>
    <property type="match status" value="1"/>
</dbReference>
<sequence>MRVENVMSTMEPFKQFNESLLIQTEWQNHVEGLIVGSTTRNGGVSTADYSSLNLGLHVQDSIEKVVENRKIVADTTSIMYDGWTFAEQVHGHHIEKITTENRGKGFYSYDEAISKCDGFYTSEKGIILALCFADCVPVYFLEPSRKVVGIAHAGWRGTVENICGKFIDIWKNDELILPENIKVTIGPSISDCCYIVDEKVISEINKMNIQHINQSYEKITDNEYKLNLKELNKYLLLNAGIKNENITISQYCTCCEEDLFFSHRRDKGKTGRMLSFIGINREA</sequence>
<gene>
    <name evidence="13" type="ORF">J2S19_002540</name>
</gene>
<comment type="caution">
    <text evidence="13">The sequence shown here is derived from an EMBL/GenBank/DDBJ whole genome shotgun (WGS) entry which is preliminary data.</text>
</comment>
<keyword evidence="7" id="KW-0378">Hydrolase</keyword>
<organism evidence="13 14">
    <name type="scientific">Metabacillus malikii</name>
    <dbReference type="NCBI Taxonomy" id="1504265"/>
    <lineage>
        <taxon>Bacteria</taxon>
        <taxon>Bacillati</taxon>
        <taxon>Bacillota</taxon>
        <taxon>Bacilli</taxon>
        <taxon>Bacillales</taxon>
        <taxon>Bacillaceae</taxon>
        <taxon>Metabacillus</taxon>
    </lineage>
</organism>
<dbReference type="Proteomes" id="UP001234495">
    <property type="component" value="Unassembled WGS sequence"/>
</dbReference>
<evidence type="ECO:0000256" key="5">
    <source>
        <dbReference type="ARBA" id="ARBA00022679"/>
    </source>
</evidence>
<dbReference type="NCBIfam" id="TIGR00726">
    <property type="entry name" value="peptidoglycan editing factor PgeF"/>
    <property type="match status" value="1"/>
</dbReference>
<evidence type="ECO:0000256" key="4">
    <source>
        <dbReference type="ARBA" id="ARBA00007353"/>
    </source>
</evidence>
<evidence type="ECO:0000256" key="12">
    <source>
        <dbReference type="RuleBase" id="RU361274"/>
    </source>
</evidence>
<comment type="catalytic activity">
    <reaction evidence="11">
        <text>S-methyl-5'-thioadenosine + phosphate = 5-(methylsulfanyl)-alpha-D-ribose 1-phosphate + adenine</text>
        <dbReference type="Rhea" id="RHEA:11852"/>
        <dbReference type="ChEBI" id="CHEBI:16708"/>
        <dbReference type="ChEBI" id="CHEBI:17509"/>
        <dbReference type="ChEBI" id="CHEBI:43474"/>
        <dbReference type="ChEBI" id="CHEBI:58533"/>
        <dbReference type="EC" id="2.4.2.28"/>
    </reaction>
    <physiologicalReaction direction="left-to-right" evidence="11">
        <dbReference type="Rhea" id="RHEA:11853"/>
    </physiologicalReaction>
</comment>
<comment type="similarity">
    <text evidence="4 12">Belongs to the purine nucleoside phosphorylase YfiH/LACC1 family.</text>
</comment>
<evidence type="ECO:0000256" key="6">
    <source>
        <dbReference type="ARBA" id="ARBA00022723"/>
    </source>
</evidence>
<dbReference type="SUPFAM" id="SSF64438">
    <property type="entry name" value="CNF1/YfiH-like putative cysteine hydrolases"/>
    <property type="match status" value="1"/>
</dbReference>
<evidence type="ECO:0000256" key="7">
    <source>
        <dbReference type="ARBA" id="ARBA00022801"/>
    </source>
</evidence>
<comment type="catalytic activity">
    <reaction evidence="1">
        <text>inosine + phosphate = alpha-D-ribose 1-phosphate + hypoxanthine</text>
        <dbReference type="Rhea" id="RHEA:27646"/>
        <dbReference type="ChEBI" id="CHEBI:17368"/>
        <dbReference type="ChEBI" id="CHEBI:17596"/>
        <dbReference type="ChEBI" id="CHEBI:43474"/>
        <dbReference type="ChEBI" id="CHEBI:57720"/>
        <dbReference type="EC" id="2.4.2.1"/>
    </reaction>
    <physiologicalReaction direction="left-to-right" evidence="1">
        <dbReference type="Rhea" id="RHEA:27647"/>
    </physiologicalReaction>
</comment>
<keyword evidence="8" id="KW-0862">Zinc</keyword>
<comment type="catalytic activity">
    <reaction evidence="10">
        <text>adenosine + phosphate = alpha-D-ribose 1-phosphate + adenine</text>
        <dbReference type="Rhea" id="RHEA:27642"/>
        <dbReference type="ChEBI" id="CHEBI:16335"/>
        <dbReference type="ChEBI" id="CHEBI:16708"/>
        <dbReference type="ChEBI" id="CHEBI:43474"/>
        <dbReference type="ChEBI" id="CHEBI:57720"/>
        <dbReference type="EC" id="2.4.2.1"/>
    </reaction>
    <physiologicalReaction direction="left-to-right" evidence="10">
        <dbReference type="Rhea" id="RHEA:27643"/>
    </physiologicalReaction>
</comment>
<dbReference type="InterPro" id="IPR038371">
    <property type="entry name" value="Cu_polyphenol_OxRdtase_sf"/>
</dbReference>
<evidence type="ECO:0000256" key="2">
    <source>
        <dbReference type="ARBA" id="ARBA00001947"/>
    </source>
</evidence>
<keyword evidence="6" id="KW-0479">Metal-binding</keyword>
<reference evidence="13 14" key="1">
    <citation type="submission" date="2023-07" db="EMBL/GenBank/DDBJ databases">
        <title>Genomic Encyclopedia of Type Strains, Phase IV (KMG-IV): sequencing the most valuable type-strain genomes for metagenomic binning, comparative biology and taxonomic classification.</title>
        <authorList>
            <person name="Goeker M."/>
        </authorList>
    </citation>
    <scope>NUCLEOTIDE SEQUENCE [LARGE SCALE GENOMIC DNA]</scope>
    <source>
        <strain evidence="13 14">DSM 29005</strain>
    </source>
</reference>
<dbReference type="Pfam" id="PF02578">
    <property type="entry name" value="Cu-oxidase_4"/>
    <property type="match status" value="1"/>
</dbReference>
<evidence type="ECO:0000256" key="10">
    <source>
        <dbReference type="ARBA" id="ARBA00048968"/>
    </source>
</evidence>
<evidence type="ECO:0000256" key="9">
    <source>
        <dbReference type="ARBA" id="ARBA00047989"/>
    </source>
</evidence>
<keyword evidence="14" id="KW-1185">Reference proteome</keyword>
<dbReference type="EMBL" id="JAUSUD010000011">
    <property type="protein sequence ID" value="MDQ0231257.1"/>
    <property type="molecule type" value="Genomic_DNA"/>
</dbReference>
<comment type="cofactor">
    <cofactor evidence="2">
        <name>Zn(2+)</name>
        <dbReference type="ChEBI" id="CHEBI:29105"/>
    </cofactor>
</comment>
<accession>A0ABT9ZG60</accession>